<protein>
    <submittedName>
        <fullName evidence="9">Uncharacterized protein</fullName>
    </submittedName>
</protein>
<keyword evidence="5" id="KW-0175">Coiled coil</keyword>
<dbReference type="GO" id="GO:0016779">
    <property type="term" value="F:nucleotidyltransferase activity"/>
    <property type="evidence" value="ECO:0007669"/>
    <property type="project" value="UniProtKB-KW"/>
</dbReference>
<gene>
    <name evidence="9" type="ORF">ECRASSUSDP1_LOCUS21409</name>
</gene>
<feature type="coiled-coil region" evidence="5">
    <location>
        <begin position="801"/>
        <end position="862"/>
    </location>
</feature>
<dbReference type="PROSITE" id="PS50030">
    <property type="entry name" value="UBA"/>
    <property type="match status" value="1"/>
</dbReference>
<evidence type="ECO:0000259" key="7">
    <source>
        <dbReference type="PROSITE" id="PS50030"/>
    </source>
</evidence>
<dbReference type="CDD" id="cd23802">
    <property type="entry name" value="UBCc_UBE2Q"/>
    <property type="match status" value="1"/>
</dbReference>
<evidence type="ECO:0000256" key="2">
    <source>
        <dbReference type="ARBA" id="ARBA00022679"/>
    </source>
</evidence>
<evidence type="ECO:0000313" key="9">
    <source>
        <dbReference type="EMBL" id="CAI2379985.1"/>
    </source>
</evidence>
<evidence type="ECO:0000259" key="8">
    <source>
        <dbReference type="PROSITE" id="PS50127"/>
    </source>
</evidence>
<dbReference type="Proteomes" id="UP001295684">
    <property type="component" value="Unassembled WGS sequence"/>
</dbReference>
<keyword evidence="2" id="KW-0808">Transferase</keyword>
<organism evidence="9 10">
    <name type="scientific">Euplotes crassus</name>
    <dbReference type="NCBI Taxonomy" id="5936"/>
    <lineage>
        <taxon>Eukaryota</taxon>
        <taxon>Sar</taxon>
        <taxon>Alveolata</taxon>
        <taxon>Ciliophora</taxon>
        <taxon>Intramacronucleata</taxon>
        <taxon>Spirotrichea</taxon>
        <taxon>Hypotrichia</taxon>
        <taxon>Euplotida</taxon>
        <taxon>Euplotidae</taxon>
        <taxon>Moneuplotes</taxon>
    </lineage>
</organism>
<dbReference type="InterPro" id="IPR015940">
    <property type="entry name" value="UBA"/>
</dbReference>
<evidence type="ECO:0000256" key="4">
    <source>
        <dbReference type="ARBA" id="ARBA00023027"/>
    </source>
</evidence>
<dbReference type="SUPFAM" id="SSF56399">
    <property type="entry name" value="ADP-ribosylation"/>
    <property type="match status" value="1"/>
</dbReference>
<dbReference type="PANTHER" id="PTHR21328">
    <property type="entry name" value="POLY ADP-RIBOSE POLYMERASE FAMILY, MEMBER PARP"/>
    <property type="match status" value="1"/>
</dbReference>
<proteinExistence type="predicted"/>
<dbReference type="InterPro" id="IPR012317">
    <property type="entry name" value="Poly(ADP-ribose)pol_cat_dom"/>
</dbReference>
<feature type="coiled-coil region" evidence="5">
    <location>
        <begin position="519"/>
        <end position="546"/>
    </location>
</feature>
<reference evidence="9" key="1">
    <citation type="submission" date="2023-07" db="EMBL/GenBank/DDBJ databases">
        <authorList>
            <consortium name="AG Swart"/>
            <person name="Singh M."/>
            <person name="Singh A."/>
            <person name="Seah K."/>
            <person name="Emmerich C."/>
        </authorList>
    </citation>
    <scope>NUCLEOTIDE SEQUENCE</scope>
    <source>
        <strain evidence="9">DP1</strain>
    </source>
</reference>
<name>A0AAD2D4U1_EUPCR</name>
<sequence>MESFSVDTVDDLITEWYSNKFEELGTIGFEFGEITKDSQKNTFTFSFKVGNNSFMFVYDQSFSFRTADMEVDAEQELISRLNQIIENSGATAFECLDHFLSTFRNLKSEKGKKESDKVCDASMEEDEEDGEGEDVPGWSDEEEEDEYKEDSNNPGLKEGQDPESSQALLSITNIFKQNVTMSSEQAMKIFLRLKIFENVNELKRLVEENNIEILASSFRVQVFEPYLMIKFTVDLNYLSIPHTVYESLGFKMQELVEYLIVFDESKLLLFEDDPSIYSKDLTELLNLGVVKIEFAQQNNDAGNDRYMSYLQMLHASFFELEGEAGDTDGFQSCDNETVSLAKATLLEMGFEDSVAKKGLRRNRYNLQNTINYLLMMRNKCEEEVKEYQEGLDIEDVDPKFMLFNNVTTEQLLNNSLLHYFKHIICSLDSVLEYCCICRDKLSTNSTKIRCCNKELCEFSFEESQGIYIIPEIKNDLATFSLDLSIFSECLMSSRAGQCFEPFPSYFLKKRELRSKRGYLDNIQKARETGQQEIQETKANNKDLNRMRSIFKMLPAPDKLIKDRHNDSDLVELFSKLPKVGHESLAIYKLLQYLVCTNKVSFKQLSDDDKLSGVDGFDEYIIYNNESNKEEAFQEMKRKKDSVWTFHGSSMENWYSILRNGPRNLSHTKMMTAGAARGAGVYSASAFATASGYAKPRNNNTHNYGGAPGMPSWRHSKVKSKCIIGVLEIIKNPSYGQNRNNDSSQADYSIVVCPDDHCIMLRYIWVFSQNDMYGGGAARNSLKTNNIPFESKYYSAVREIQEEQMNLRKERLLEAHKRAKERYEEELELKKKIDLQVKEQHENDKAKEKEQQIDQRINRLENKMIGKGSVTATKRILKEYKHFQTSSDIKNFEIKLPNDNFYKWVVSLDILKFELTPELKEDFEWMKQQTGNDPELQFEIMYTSSFPFDPPFIRVVKPIFKFHTGHVTVGGSLCMESLTPSGWSSARSIEGIFVEILSIILQGGARIEKSRLGHTYSIQEARAAFERVAKHHGWL</sequence>
<keyword evidence="3" id="KW-0548">Nucleotidyltransferase</keyword>
<comment type="caution">
    <text evidence="9">The sequence shown here is derived from an EMBL/GenBank/DDBJ whole genome shotgun (WGS) entry which is preliminary data.</text>
</comment>
<dbReference type="SUPFAM" id="SSF54495">
    <property type="entry name" value="UBC-like"/>
    <property type="match status" value="1"/>
</dbReference>
<dbReference type="SMART" id="SM00165">
    <property type="entry name" value="UBA"/>
    <property type="match status" value="1"/>
</dbReference>
<dbReference type="EMBL" id="CAMPGE010021880">
    <property type="protein sequence ID" value="CAI2379985.1"/>
    <property type="molecule type" value="Genomic_DNA"/>
</dbReference>
<dbReference type="Pfam" id="PF00644">
    <property type="entry name" value="PARP"/>
    <property type="match status" value="1"/>
</dbReference>
<evidence type="ECO:0000313" key="10">
    <source>
        <dbReference type="Proteomes" id="UP001295684"/>
    </source>
</evidence>
<feature type="domain" description="UBA" evidence="7">
    <location>
        <begin position="332"/>
        <end position="376"/>
    </location>
</feature>
<dbReference type="InterPro" id="IPR051838">
    <property type="entry name" value="ARTD_PARP"/>
</dbReference>
<dbReference type="AlphaFoldDB" id="A0AAD2D4U1"/>
<keyword evidence="10" id="KW-1185">Reference proteome</keyword>
<feature type="region of interest" description="Disordered" evidence="6">
    <location>
        <begin position="114"/>
        <end position="163"/>
    </location>
</feature>
<evidence type="ECO:0000256" key="5">
    <source>
        <dbReference type="SAM" id="Coils"/>
    </source>
</evidence>
<feature type="compositionally biased region" description="Acidic residues" evidence="6">
    <location>
        <begin position="122"/>
        <end position="148"/>
    </location>
</feature>
<dbReference type="PROSITE" id="PS50127">
    <property type="entry name" value="UBC_2"/>
    <property type="match status" value="1"/>
</dbReference>
<evidence type="ECO:0000256" key="6">
    <source>
        <dbReference type="SAM" id="MobiDB-lite"/>
    </source>
</evidence>
<keyword evidence="1" id="KW-0328">Glycosyltransferase</keyword>
<dbReference type="Gene3D" id="3.90.228.10">
    <property type="match status" value="1"/>
</dbReference>
<dbReference type="InterPro" id="IPR016135">
    <property type="entry name" value="UBQ-conjugating_enzyme/RWD"/>
</dbReference>
<dbReference type="Gene3D" id="3.10.110.10">
    <property type="entry name" value="Ubiquitin Conjugating Enzyme"/>
    <property type="match status" value="1"/>
</dbReference>
<dbReference type="InterPro" id="IPR000608">
    <property type="entry name" value="UBC"/>
</dbReference>
<evidence type="ECO:0000256" key="3">
    <source>
        <dbReference type="ARBA" id="ARBA00022695"/>
    </source>
</evidence>
<feature type="domain" description="UBC core" evidence="8">
    <location>
        <begin position="870"/>
        <end position="1034"/>
    </location>
</feature>
<keyword evidence="4" id="KW-0520">NAD</keyword>
<evidence type="ECO:0000256" key="1">
    <source>
        <dbReference type="ARBA" id="ARBA00022676"/>
    </source>
</evidence>
<dbReference type="GO" id="GO:0003950">
    <property type="term" value="F:NAD+ poly-ADP-ribosyltransferase activity"/>
    <property type="evidence" value="ECO:0007669"/>
    <property type="project" value="InterPro"/>
</dbReference>
<accession>A0AAD2D4U1</accession>
<dbReference type="Gene3D" id="1.10.8.10">
    <property type="entry name" value="DNA helicase RuvA subunit, C-terminal domain"/>
    <property type="match status" value="1"/>
</dbReference>